<organism evidence="2 3">
    <name type="scientific">Uabimicrobium amorphum</name>
    <dbReference type="NCBI Taxonomy" id="2596890"/>
    <lineage>
        <taxon>Bacteria</taxon>
        <taxon>Pseudomonadati</taxon>
        <taxon>Planctomycetota</taxon>
        <taxon>Candidatus Uabimicrobiia</taxon>
        <taxon>Candidatus Uabimicrobiales</taxon>
        <taxon>Candidatus Uabimicrobiaceae</taxon>
        <taxon>Candidatus Uabimicrobium</taxon>
    </lineage>
</organism>
<proteinExistence type="predicted"/>
<dbReference type="Proteomes" id="UP000326354">
    <property type="component" value="Chromosome"/>
</dbReference>
<keyword evidence="1" id="KW-1133">Transmembrane helix</keyword>
<feature type="transmembrane region" description="Helical" evidence="1">
    <location>
        <begin position="49"/>
        <end position="66"/>
    </location>
</feature>
<dbReference type="KEGG" id="uam:UABAM_01234"/>
<dbReference type="RefSeq" id="WP_151967117.1">
    <property type="nucleotide sequence ID" value="NZ_AP019860.1"/>
</dbReference>
<reference evidence="2 3" key="1">
    <citation type="submission" date="2019-08" db="EMBL/GenBank/DDBJ databases">
        <title>Complete genome sequence of Candidatus Uab amorphum.</title>
        <authorList>
            <person name="Shiratori T."/>
            <person name="Suzuki S."/>
            <person name="Kakizawa Y."/>
            <person name="Ishida K."/>
        </authorList>
    </citation>
    <scope>NUCLEOTIDE SEQUENCE [LARGE SCALE GENOMIC DNA]</scope>
    <source>
        <strain evidence="2 3">SRT547</strain>
    </source>
</reference>
<dbReference type="AlphaFoldDB" id="A0A5S9F255"/>
<dbReference type="EMBL" id="AP019860">
    <property type="protein sequence ID" value="BBM82891.1"/>
    <property type="molecule type" value="Genomic_DNA"/>
</dbReference>
<sequence length="274" mass="32315">MRNRFSYNRVFIPEFFSTVVISIVVTLLTGFWFSKTVHQIDSIHKTPSIVLYTILIIFALYISIYFRSKYSYFVVDSKGLERKGSWYSVPFVGFDQVRTVRESRGEFFGKESRFLYIELKNNEIIRIYDYIFGYDELYAMIEKGIGQKISEDAFLTHGHIHNFANENYANLSQKLKAQSKKRDKVFGDPSNFYDKIVELGRRILCLLPVCATDFYLKIMIDTVFGKNKDVPTVLSFYSSFISLLISIMVARYVYFNLFSYEKGFRYHFKVKKHL</sequence>
<keyword evidence="1" id="KW-0472">Membrane</keyword>
<evidence type="ECO:0000313" key="3">
    <source>
        <dbReference type="Proteomes" id="UP000326354"/>
    </source>
</evidence>
<keyword evidence="1" id="KW-0812">Transmembrane</keyword>
<keyword evidence="3" id="KW-1185">Reference proteome</keyword>
<evidence type="ECO:0000313" key="2">
    <source>
        <dbReference type="EMBL" id="BBM82891.1"/>
    </source>
</evidence>
<accession>A0A5S9F255</accession>
<gene>
    <name evidence="2" type="ORF">UABAM_01234</name>
</gene>
<protein>
    <submittedName>
        <fullName evidence="2">Uncharacterized protein</fullName>
    </submittedName>
</protein>
<feature type="transmembrane region" description="Helical" evidence="1">
    <location>
        <begin position="236"/>
        <end position="255"/>
    </location>
</feature>
<name>A0A5S9F255_UABAM</name>
<feature type="transmembrane region" description="Helical" evidence="1">
    <location>
        <begin position="12"/>
        <end position="33"/>
    </location>
</feature>
<evidence type="ECO:0000256" key="1">
    <source>
        <dbReference type="SAM" id="Phobius"/>
    </source>
</evidence>